<dbReference type="EMBL" id="JARACI010000722">
    <property type="protein sequence ID" value="MDD9205940.1"/>
    <property type="molecule type" value="Genomic_DNA"/>
</dbReference>
<feature type="domain" description="ABC transporter" evidence="1">
    <location>
        <begin position="70"/>
        <end position="118"/>
    </location>
</feature>
<name>A0ABT5TV63_9MICO</name>
<evidence type="ECO:0000313" key="2">
    <source>
        <dbReference type="EMBL" id="MDD9205940.1"/>
    </source>
</evidence>
<protein>
    <submittedName>
        <fullName evidence="2">ATP-binding cassette domain-containing protein</fullName>
    </submittedName>
</protein>
<reference evidence="2" key="1">
    <citation type="submission" date="2023-02" db="EMBL/GenBank/DDBJ databases">
        <title>Georgenia sp.10Sc9-8, isolated from a soil sample collected from the Taklamakan desert.</title>
        <authorList>
            <person name="Liu S."/>
        </authorList>
    </citation>
    <scope>NUCLEOTIDE SEQUENCE</scope>
    <source>
        <strain evidence="2">10Sc9-8</strain>
    </source>
</reference>
<accession>A0ABT5TV63</accession>
<evidence type="ECO:0000313" key="3">
    <source>
        <dbReference type="Proteomes" id="UP001165561"/>
    </source>
</evidence>
<evidence type="ECO:0000259" key="1">
    <source>
        <dbReference type="Pfam" id="PF00005"/>
    </source>
</evidence>
<keyword evidence="2" id="KW-0067">ATP-binding</keyword>
<proteinExistence type="predicted"/>
<dbReference type="Gene3D" id="3.40.50.300">
    <property type="entry name" value="P-loop containing nucleotide triphosphate hydrolases"/>
    <property type="match status" value="1"/>
</dbReference>
<dbReference type="InterPro" id="IPR050683">
    <property type="entry name" value="Bact_Polysacc_Export_ATP-bd"/>
</dbReference>
<dbReference type="InterPro" id="IPR027417">
    <property type="entry name" value="P-loop_NTPase"/>
</dbReference>
<keyword evidence="3" id="KW-1185">Reference proteome</keyword>
<sequence>MAETEQAASSPNDDARTPSLIASHVEVVYKVYGAKRVGTVSGVPEGNRLTRLLKGRAPSVGGVREVHAVRDVSFVAHHGESIGIIGHNGSGKSTLLRALAGLIPPTNGEVYLDGQAALLGVNAVLMRELSGERNIMIGGQALGLSPREVRERMDDIVEFAGVGEYIDLP</sequence>
<dbReference type="Pfam" id="PF00005">
    <property type="entry name" value="ABC_tran"/>
    <property type="match status" value="1"/>
</dbReference>
<feature type="non-terminal residue" evidence="2">
    <location>
        <position position="169"/>
    </location>
</feature>
<dbReference type="PANTHER" id="PTHR46743:SF2">
    <property type="entry name" value="TEICHOIC ACIDS EXPORT ATP-BINDING PROTEIN TAGH"/>
    <property type="match status" value="1"/>
</dbReference>
<gene>
    <name evidence="2" type="ORF">PU560_05580</name>
</gene>
<keyword evidence="2" id="KW-0547">Nucleotide-binding</keyword>
<dbReference type="GO" id="GO:0005524">
    <property type="term" value="F:ATP binding"/>
    <property type="evidence" value="ECO:0007669"/>
    <property type="project" value="UniProtKB-KW"/>
</dbReference>
<organism evidence="2 3">
    <name type="scientific">Georgenia halotolerans</name>
    <dbReference type="NCBI Taxonomy" id="3028317"/>
    <lineage>
        <taxon>Bacteria</taxon>
        <taxon>Bacillati</taxon>
        <taxon>Actinomycetota</taxon>
        <taxon>Actinomycetes</taxon>
        <taxon>Micrococcales</taxon>
        <taxon>Bogoriellaceae</taxon>
        <taxon>Georgenia</taxon>
    </lineage>
</organism>
<dbReference type="InterPro" id="IPR003439">
    <property type="entry name" value="ABC_transporter-like_ATP-bd"/>
</dbReference>
<comment type="caution">
    <text evidence="2">The sequence shown here is derived from an EMBL/GenBank/DDBJ whole genome shotgun (WGS) entry which is preliminary data.</text>
</comment>
<dbReference type="PANTHER" id="PTHR46743">
    <property type="entry name" value="TEICHOIC ACIDS EXPORT ATP-BINDING PROTEIN TAGH"/>
    <property type="match status" value="1"/>
</dbReference>
<dbReference type="Proteomes" id="UP001165561">
    <property type="component" value="Unassembled WGS sequence"/>
</dbReference>
<dbReference type="SUPFAM" id="SSF52540">
    <property type="entry name" value="P-loop containing nucleoside triphosphate hydrolases"/>
    <property type="match status" value="1"/>
</dbReference>